<evidence type="ECO:0000256" key="1">
    <source>
        <dbReference type="SAM" id="SignalP"/>
    </source>
</evidence>
<dbReference type="AlphaFoldDB" id="A0A8H6CB71"/>
<evidence type="ECO:0000313" key="4">
    <source>
        <dbReference type="Proteomes" id="UP000593566"/>
    </source>
</evidence>
<feature type="chain" id="PRO_5034017338" description="DUF7907 domain-containing protein" evidence="1">
    <location>
        <begin position="20"/>
        <end position="197"/>
    </location>
</feature>
<keyword evidence="1" id="KW-0732">Signal</keyword>
<dbReference type="EMBL" id="JACCJB010000018">
    <property type="protein sequence ID" value="KAF6220051.1"/>
    <property type="molecule type" value="Genomic_DNA"/>
</dbReference>
<dbReference type="Pfam" id="PF25484">
    <property type="entry name" value="DUF7907"/>
    <property type="match status" value="1"/>
</dbReference>
<feature type="domain" description="DUF7907" evidence="2">
    <location>
        <begin position="53"/>
        <end position="195"/>
    </location>
</feature>
<feature type="signal peptide" evidence="1">
    <location>
        <begin position="1"/>
        <end position="19"/>
    </location>
</feature>
<organism evidence="3 4">
    <name type="scientific">Letharia lupina</name>
    <dbReference type="NCBI Taxonomy" id="560253"/>
    <lineage>
        <taxon>Eukaryota</taxon>
        <taxon>Fungi</taxon>
        <taxon>Dikarya</taxon>
        <taxon>Ascomycota</taxon>
        <taxon>Pezizomycotina</taxon>
        <taxon>Lecanoromycetes</taxon>
        <taxon>OSLEUM clade</taxon>
        <taxon>Lecanoromycetidae</taxon>
        <taxon>Lecanorales</taxon>
        <taxon>Lecanorineae</taxon>
        <taxon>Parmeliaceae</taxon>
        <taxon>Letharia</taxon>
    </lineage>
</organism>
<accession>A0A8H6CB71</accession>
<dbReference type="InterPro" id="IPR057229">
    <property type="entry name" value="DUF7907"/>
</dbReference>
<gene>
    <name evidence="3" type="ORF">HO133_003876</name>
</gene>
<proteinExistence type="predicted"/>
<sequence length="197" mass="21809">MKLGLQTLTFLLTLPSALTLATRRFPVNVTTNATITPPSSVNLTTNGTIAPPSRYYLQTRVKGYGNEDKNGLYVSGYHTGAGENDVTLESIDAASVGFLNGTNQQFDYGTDFPWGMVMVLYDYYAEWDFVAINAGYGSAGFFFNETGLQYNQNPDGFSGWLVCDWWHGVPQLFWKFFDNSNQFPSSCAQVDLLPVAV</sequence>
<reference evidence="3 4" key="1">
    <citation type="journal article" date="2020" name="Genomics">
        <title>Complete, high-quality genomes from long-read metagenomic sequencing of two wolf lichen thalli reveals enigmatic genome architecture.</title>
        <authorList>
            <person name="McKenzie S.K."/>
            <person name="Walston R.F."/>
            <person name="Allen J.L."/>
        </authorList>
    </citation>
    <scope>NUCLEOTIDE SEQUENCE [LARGE SCALE GENOMIC DNA]</scope>
    <source>
        <strain evidence="3">WasteWater1</strain>
    </source>
</reference>
<dbReference type="GeneID" id="59332287"/>
<dbReference type="Proteomes" id="UP000593566">
    <property type="component" value="Unassembled WGS sequence"/>
</dbReference>
<name>A0A8H6CB71_9LECA</name>
<evidence type="ECO:0000259" key="2">
    <source>
        <dbReference type="Pfam" id="PF25484"/>
    </source>
</evidence>
<protein>
    <recommendedName>
        <fullName evidence="2">DUF7907 domain-containing protein</fullName>
    </recommendedName>
</protein>
<evidence type="ECO:0000313" key="3">
    <source>
        <dbReference type="EMBL" id="KAF6220051.1"/>
    </source>
</evidence>
<dbReference type="RefSeq" id="XP_037149486.1">
    <property type="nucleotide sequence ID" value="XM_037294798.1"/>
</dbReference>
<comment type="caution">
    <text evidence="3">The sequence shown here is derived from an EMBL/GenBank/DDBJ whole genome shotgun (WGS) entry which is preliminary data.</text>
</comment>
<keyword evidence="4" id="KW-1185">Reference proteome</keyword>